<dbReference type="PANTHER" id="PTHR30244:SF9">
    <property type="entry name" value="PROTEIN RV3402C"/>
    <property type="match status" value="1"/>
</dbReference>
<evidence type="ECO:0000256" key="3">
    <source>
        <dbReference type="PIRSR" id="PIRSR000390-1"/>
    </source>
</evidence>
<name>A0A212M1C8_9FIRM</name>
<organism evidence="6">
    <name type="scientific">uncultured Sporomusa sp</name>
    <dbReference type="NCBI Taxonomy" id="307249"/>
    <lineage>
        <taxon>Bacteria</taxon>
        <taxon>Bacillati</taxon>
        <taxon>Bacillota</taxon>
        <taxon>Negativicutes</taxon>
        <taxon>Selenomonadales</taxon>
        <taxon>Sporomusaceae</taxon>
        <taxon>Sporomusa</taxon>
        <taxon>environmental samples</taxon>
    </lineage>
</organism>
<evidence type="ECO:0000256" key="1">
    <source>
        <dbReference type="ARBA" id="ARBA00022898"/>
    </source>
</evidence>
<evidence type="ECO:0000256" key="2">
    <source>
        <dbReference type="ARBA" id="ARBA00037999"/>
    </source>
</evidence>
<dbReference type="InterPro" id="IPR015424">
    <property type="entry name" value="PyrdxlP-dep_Trfase"/>
</dbReference>
<keyword evidence="1 4" id="KW-0663">Pyridoxal phosphate</keyword>
<dbReference type="EC" id="2.6.1.33" evidence="6"/>
<dbReference type="AlphaFoldDB" id="A0A212M1C8"/>
<evidence type="ECO:0000256" key="5">
    <source>
        <dbReference type="RuleBase" id="RU004508"/>
    </source>
</evidence>
<comment type="similarity">
    <text evidence="2 5">Belongs to the DegT/DnrJ/EryC1 family.</text>
</comment>
<dbReference type="GO" id="GO:0019179">
    <property type="term" value="F:dTDP-4-amino-4,6-dideoxy-D-glucose transaminase activity"/>
    <property type="evidence" value="ECO:0007669"/>
    <property type="project" value="UniProtKB-EC"/>
</dbReference>
<dbReference type="InterPro" id="IPR015421">
    <property type="entry name" value="PyrdxlP-dep_Trfase_major"/>
</dbReference>
<feature type="modified residue" description="N6-(pyridoxal phosphate)lysine" evidence="4">
    <location>
        <position position="190"/>
    </location>
</feature>
<dbReference type="GO" id="GO:0000271">
    <property type="term" value="P:polysaccharide biosynthetic process"/>
    <property type="evidence" value="ECO:0007669"/>
    <property type="project" value="TreeGrafter"/>
</dbReference>
<sequence>MIILKKLSSPILVTQAILPSYHTYVEKIKQIWDTHWLTNQGVLHQGLQSELKRFFDSEHVTLCVNGHLALDLAIKALRLKGEVITTPFTFVSTTHALTMNNLRPVFCDIKSTDYTIDEDKIEALIGPETSAILAVHVYGFPCEVEKLEHIAKKHNLKLIFDAAHVFGVEYNGRSIAKYGDISMFSFHATKVFNSIEGGALVYADPELEKTLDLFKNFGIADAEHITEIGLNAKMNEFQAAMGLCNLAEYEKQTKKRKQIAEIYCTRLKQISGIRLPNPSMNMTKTNFAYFPILVDETIYGITRDVLYNKLADYNIYARKYFYPLTCDCDCYNGQYKGVEVETARYTAQRILTLPIYGELDPEIATMICDIIQKNCQYTHEQYDTGVKCE</sequence>
<dbReference type="InterPro" id="IPR000653">
    <property type="entry name" value="DegT/StrS_aminotransferase"/>
</dbReference>
<dbReference type="CDD" id="cd00616">
    <property type="entry name" value="AHBA_syn"/>
    <property type="match status" value="1"/>
</dbReference>
<keyword evidence="6" id="KW-0032">Aminotransferase</keyword>
<evidence type="ECO:0000313" key="6">
    <source>
        <dbReference type="EMBL" id="SCM83624.1"/>
    </source>
</evidence>
<feature type="active site" description="Proton acceptor" evidence="3">
    <location>
        <position position="190"/>
    </location>
</feature>
<dbReference type="Gene3D" id="3.40.640.10">
    <property type="entry name" value="Type I PLP-dependent aspartate aminotransferase-like (Major domain)"/>
    <property type="match status" value="1"/>
</dbReference>
<dbReference type="Pfam" id="PF01041">
    <property type="entry name" value="DegT_DnrJ_EryC1"/>
    <property type="match status" value="1"/>
</dbReference>
<proteinExistence type="inferred from homology"/>
<gene>
    <name evidence="6" type="primary">vioA</name>
    <name evidence="6" type="ORF">KL86SPO_70482</name>
</gene>
<accession>A0A212M1C8</accession>
<dbReference type="EMBL" id="FMJE01000007">
    <property type="protein sequence ID" value="SCM83624.1"/>
    <property type="molecule type" value="Genomic_DNA"/>
</dbReference>
<evidence type="ECO:0000256" key="4">
    <source>
        <dbReference type="PIRSR" id="PIRSR000390-2"/>
    </source>
</evidence>
<reference evidence="6" key="1">
    <citation type="submission" date="2016-08" db="EMBL/GenBank/DDBJ databases">
        <authorList>
            <person name="Seilhamer J.J."/>
        </authorList>
    </citation>
    <scope>NUCLEOTIDE SEQUENCE</scope>
    <source>
        <strain evidence="6">86</strain>
    </source>
</reference>
<dbReference type="GO" id="GO:0030170">
    <property type="term" value="F:pyridoxal phosphate binding"/>
    <property type="evidence" value="ECO:0007669"/>
    <property type="project" value="TreeGrafter"/>
</dbReference>
<dbReference type="PANTHER" id="PTHR30244">
    <property type="entry name" value="TRANSAMINASE"/>
    <property type="match status" value="1"/>
</dbReference>
<keyword evidence="6" id="KW-0808">Transferase</keyword>
<dbReference type="PIRSF" id="PIRSF000390">
    <property type="entry name" value="PLP_StrS"/>
    <property type="match status" value="1"/>
</dbReference>
<protein>
    <submittedName>
        <fullName evidence="6">dTDP-4-amino-4,6-dideoxy-D-glucose transaminase</fullName>
        <ecNumber evidence="6">2.6.1.33</ecNumber>
    </submittedName>
</protein>
<dbReference type="SUPFAM" id="SSF53383">
    <property type="entry name" value="PLP-dependent transferases"/>
    <property type="match status" value="1"/>
</dbReference>